<evidence type="ECO:0000259" key="1">
    <source>
        <dbReference type="Pfam" id="PF03732"/>
    </source>
</evidence>
<proteinExistence type="predicted"/>
<dbReference type="InterPro" id="IPR005162">
    <property type="entry name" value="Retrotrans_gag_dom"/>
</dbReference>
<dbReference type="Pfam" id="PF03732">
    <property type="entry name" value="Retrotrans_gag"/>
    <property type="match status" value="1"/>
</dbReference>
<evidence type="ECO:0000313" key="2">
    <source>
        <dbReference type="EMBL" id="KAJ9557742.1"/>
    </source>
</evidence>
<gene>
    <name evidence="2" type="ORF">OSB04_012356</name>
</gene>
<dbReference type="InterPro" id="IPR021109">
    <property type="entry name" value="Peptidase_aspartic_dom_sf"/>
</dbReference>
<feature type="domain" description="Retrotransposon gag" evidence="1">
    <location>
        <begin position="77"/>
        <end position="169"/>
    </location>
</feature>
<dbReference type="PANTHER" id="PTHR33223:SF11">
    <property type="entry name" value="ELEMENT PROTEIN, PUTATIVE-RELATED"/>
    <property type="match status" value="1"/>
</dbReference>
<comment type="caution">
    <text evidence="2">The sequence shown here is derived from an EMBL/GenBank/DDBJ whole genome shotgun (WGS) entry which is preliminary data.</text>
</comment>
<protein>
    <recommendedName>
        <fullName evidence="1">Retrotransposon gag domain-containing protein</fullName>
    </recommendedName>
</protein>
<reference evidence="2" key="1">
    <citation type="submission" date="2023-03" db="EMBL/GenBank/DDBJ databases">
        <title>Chromosome-scale reference genome and RAD-based genetic map of yellow starthistle (Centaurea solstitialis) reveal putative structural variation and QTLs associated with invader traits.</title>
        <authorList>
            <person name="Reatini B."/>
            <person name="Cang F.A."/>
            <person name="Jiang Q."/>
            <person name="Mckibben M.T.W."/>
            <person name="Barker M.S."/>
            <person name="Rieseberg L.H."/>
            <person name="Dlugosch K.M."/>
        </authorList>
    </citation>
    <scope>NUCLEOTIDE SEQUENCE</scope>
    <source>
        <strain evidence="2">CAN-66</strain>
        <tissue evidence="2">Leaf</tissue>
    </source>
</reference>
<dbReference type="PANTHER" id="PTHR33223">
    <property type="entry name" value="CCHC-TYPE DOMAIN-CONTAINING PROTEIN"/>
    <property type="match status" value="1"/>
</dbReference>
<keyword evidence="3" id="KW-1185">Reference proteome</keyword>
<accession>A0AA38TUA0</accession>
<dbReference type="Proteomes" id="UP001172457">
    <property type="component" value="Chromosome 3"/>
</dbReference>
<dbReference type="EMBL" id="JARYMX010000003">
    <property type="protein sequence ID" value="KAJ9557742.1"/>
    <property type="molecule type" value="Genomic_DNA"/>
</dbReference>
<sequence>MEDNQPMWGRRSKVHFTPRSAIKRTEDKDVEISEELIKMLRKVTFDGKPTEEPYQHLEAFEDICDLFKTRGDEVKLRLFHFTLTGKAKDWFRKLPQESIATWDELKSDFLLRYFPLSIINKLKDEMRHFKQGKESLEKAWERYKDLFLKLPNHGFEEKEIIETFYAGLTNESRLRLDSCSGGIFAYKTEKEARKLLDDLEAHHLDWSTDEEDEPVQVSEVTAVQEELRYKCGTCGYAHPTKFCTWRQTPRFGGRGTEKYGKRRENVEIGKSQSSSHFASASYIAGLRKDLSLILRICKKAFPHMHMDEGDLAEVFITTRGGKVVEGPSMPETNQIPNSQVVEPEAELPSNQAEEVEEEVVRPKEPISIPNLAKVPYPARLRKEKKEAQYRKFIDMIKQVNINVPLVDLITGMPNYMKFIKELVSNKANLGAEGVAFLNAECFAILSDTPKKGDPGSFTIPCYFGNSISCRALADLGASINLMPLTFYQKLGLGLTPQPRRQRLNNNQHSKPL</sequence>
<name>A0AA38TUA0_9ASTR</name>
<dbReference type="AlphaFoldDB" id="A0AA38TUA0"/>
<dbReference type="Gene3D" id="2.40.70.10">
    <property type="entry name" value="Acid Proteases"/>
    <property type="match status" value="1"/>
</dbReference>
<evidence type="ECO:0000313" key="3">
    <source>
        <dbReference type="Proteomes" id="UP001172457"/>
    </source>
</evidence>
<organism evidence="2 3">
    <name type="scientific">Centaurea solstitialis</name>
    <name type="common">yellow star-thistle</name>
    <dbReference type="NCBI Taxonomy" id="347529"/>
    <lineage>
        <taxon>Eukaryota</taxon>
        <taxon>Viridiplantae</taxon>
        <taxon>Streptophyta</taxon>
        <taxon>Embryophyta</taxon>
        <taxon>Tracheophyta</taxon>
        <taxon>Spermatophyta</taxon>
        <taxon>Magnoliopsida</taxon>
        <taxon>eudicotyledons</taxon>
        <taxon>Gunneridae</taxon>
        <taxon>Pentapetalae</taxon>
        <taxon>asterids</taxon>
        <taxon>campanulids</taxon>
        <taxon>Asterales</taxon>
        <taxon>Asteraceae</taxon>
        <taxon>Carduoideae</taxon>
        <taxon>Cardueae</taxon>
        <taxon>Centaureinae</taxon>
        <taxon>Centaurea</taxon>
    </lineage>
</organism>